<dbReference type="RefSeq" id="WP_183358486.1">
    <property type="nucleotide sequence ID" value="NZ_BAABKR010000001.1"/>
</dbReference>
<dbReference type="Pfam" id="PF00528">
    <property type="entry name" value="BPD_transp_1"/>
    <property type="match status" value="1"/>
</dbReference>
<keyword evidence="11" id="KW-1185">Reference proteome</keyword>
<feature type="region of interest" description="Disordered" evidence="8">
    <location>
        <begin position="1"/>
        <end position="36"/>
    </location>
</feature>
<dbReference type="PROSITE" id="PS50928">
    <property type="entry name" value="ABC_TM1"/>
    <property type="match status" value="1"/>
</dbReference>
<keyword evidence="3" id="KW-1003">Cell membrane</keyword>
<evidence type="ECO:0000256" key="6">
    <source>
        <dbReference type="ARBA" id="ARBA00023136"/>
    </source>
</evidence>
<feature type="transmembrane region" description="Helical" evidence="7">
    <location>
        <begin position="159"/>
        <end position="183"/>
    </location>
</feature>
<comment type="caution">
    <text evidence="10">The sequence shown here is derived from an EMBL/GenBank/DDBJ whole genome shotgun (WGS) entry which is preliminary data.</text>
</comment>
<comment type="subcellular location">
    <subcellularLocation>
        <location evidence="1 7">Cell membrane</location>
        <topology evidence="1 7">Multi-pass membrane protein</topology>
    </subcellularLocation>
</comment>
<reference evidence="10 11" key="1">
    <citation type="submission" date="2020-08" db="EMBL/GenBank/DDBJ databases">
        <title>Sequencing the genomes of 1000 actinobacteria strains.</title>
        <authorList>
            <person name="Klenk H.-P."/>
        </authorList>
    </citation>
    <scope>NUCLEOTIDE SEQUENCE [LARGE SCALE GENOMIC DNA]</scope>
    <source>
        <strain evidence="10 11">DSM 28238</strain>
    </source>
</reference>
<feature type="transmembrane region" description="Helical" evidence="7">
    <location>
        <begin position="40"/>
        <end position="59"/>
    </location>
</feature>
<dbReference type="PANTHER" id="PTHR30043:SF1">
    <property type="entry name" value="ABC TRANSPORT SYSTEM PERMEASE PROTEIN P69"/>
    <property type="match status" value="1"/>
</dbReference>
<dbReference type="Gene3D" id="1.10.3720.10">
    <property type="entry name" value="MetI-like"/>
    <property type="match status" value="1"/>
</dbReference>
<name>A0A7W5Y1D6_9MICC</name>
<dbReference type="EMBL" id="JACIBT010000007">
    <property type="protein sequence ID" value="MBB3668063.1"/>
    <property type="molecule type" value="Genomic_DNA"/>
</dbReference>
<dbReference type="CDD" id="cd06261">
    <property type="entry name" value="TM_PBP2"/>
    <property type="match status" value="1"/>
</dbReference>
<dbReference type="PANTHER" id="PTHR30043">
    <property type="entry name" value="PHOSPHONATES TRANSPORT SYSTEM PERMEASE PROTEIN"/>
    <property type="match status" value="1"/>
</dbReference>
<evidence type="ECO:0000256" key="8">
    <source>
        <dbReference type="SAM" id="MobiDB-lite"/>
    </source>
</evidence>
<feature type="transmembrane region" description="Helical" evidence="7">
    <location>
        <begin position="79"/>
        <end position="97"/>
    </location>
</feature>
<dbReference type="Proteomes" id="UP000547528">
    <property type="component" value="Unassembled WGS sequence"/>
</dbReference>
<protein>
    <submittedName>
        <fullName evidence="10">Phosphonate transport system permease protein</fullName>
    </submittedName>
</protein>
<evidence type="ECO:0000313" key="10">
    <source>
        <dbReference type="EMBL" id="MBB3668063.1"/>
    </source>
</evidence>
<dbReference type="GO" id="GO:0005886">
    <property type="term" value="C:plasma membrane"/>
    <property type="evidence" value="ECO:0007669"/>
    <property type="project" value="UniProtKB-SubCell"/>
</dbReference>
<accession>A0A7W5Y1D6</accession>
<dbReference type="AlphaFoldDB" id="A0A7W5Y1D6"/>
<feature type="domain" description="ABC transmembrane type-1" evidence="9">
    <location>
        <begin position="159"/>
        <end position="347"/>
    </location>
</feature>
<dbReference type="InterPro" id="IPR035906">
    <property type="entry name" value="MetI-like_sf"/>
</dbReference>
<dbReference type="InterPro" id="IPR005769">
    <property type="entry name" value="PhnE/PtxC"/>
</dbReference>
<evidence type="ECO:0000256" key="2">
    <source>
        <dbReference type="ARBA" id="ARBA00022448"/>
    </source>
</evidence>
<feature type="transmembrane region" description="Helical" evidence="7">
    <location>
        <begin position="329"/>
        <end position="350"/>
    </location>
</feature>
<evidence type="ECO:0000313" key="11">
    <source>
        <dbReference type="Proteomes" id="UP000547528"/>
    </source>
</evidence>
<evidence type="ECO:0000256" key="7">
    <source>
        <dbReference type="RuleBase" id="RU363032"/>
    </source>
</evidence>
<dbReference type="GO" id="GO:0015416">
    <property type="term" value="F:ABC-type phosphonate transporter activity"/>
    <property type="evidence" value="ECO:0007669"/>
    <property type="project" value="InterPro"/>
</dbReference>
<sequence>MTAVAESDSSAGSPGTGVGTGSSGTGRSSTERPKQPRPSALAYLGLLGLAAAAFAFFWWSRESTDVLFLPLGGVTLWAPQNPLIGLLIMLGLLIVCWRVRIGEMAAFGALTFVIVTYWAGENIDFTLASIWERWDNLAGQLAAFFNPNWSYVFGVWDEWLVTLNMAIVATIIGCSIGLVLAMFASPVSSPNKATSQTIKALNSVIRSIPDVGWALLFVAMIGGTAYGLGPLAGVLALLMFNIGIVAKLLGETIDAASPGPIEAADSTGANLTQRNRIAVLPQVLPGFTSYSLYVFELNIRASTAIGIVGVGGIGHELNLQMNRFAWENVASILYMLIIVVLLVDLFSLWIRRRLM</sequence>
<evidence type="ECO:0000256" key="4">
    <source>
        <dbReference type="ARBA" id="ARBA00022692"/>
    </source>
</evidence>
<evidence type="ECO:0000256" key="5">
    <source>
        <dbReference type="ARBA" id="ARBA00022989"/>
    </source>
</evidence>
<dbReference type="NCBIfam" id="TIGR01097">
    <property type="entry name" value="PhnE"/>
    <property type="match status" value="1"/>
</dbReference>
<evidence type="ECO:0000259" key="9">
    <source>
        <dbReference type="PROSITE" id="PS50928"/>
    </source>
</evidence>
<organism evidence="10 11">
    <name type="scientific">Garicola koreensis</name>
    <dbReference type="NCBI Taxonomy" id="1262554"/>
    <lineage>
        <taxon>Bacteria</taxon>
        <taxon>Bacillati</taxon>
        <taxon>Actinomycetota</taxon>
        <taxon>Actinomycetes</taxon>
        <taxon>Micrococcales</taxon>
        <taxon>Micrococcaceae</taxon>
        <taxon>Garicola</taxon>
    </lineage>
</organism>
<keyword evidence="4 7" id="KW-0812">Transmembrane</keyword>
<evidence type="ECO:0000256" key="3">
    <source>
        <dbReference type="ARBA" id="ARBA00022475"/>
    </source>
</evidence>
<dbReference type="InterPro" id="IPR000515">
    <property type="entry name" value="MetI-like"/>
</dbReference>
<comment type="similarity">
    <text evidence="7">Belongs to the binding-protein-dependent transport system permease family.</text>
</comment>
<feature type="compositionally biased region" description="Gly residues" evidence="8">
    <location>
        <begin position="14"/>
        <end position="24"/>
    </location>
</feature>
<keyword evidence="2 7" id="KW-0813">Transport</keyword>
<dbReference type="SUPFAM" id="SSF161098">
    <property type="entry name" value="MetI-like"/>
    <property type="match status" value="1"/>
</dbReference>
<keyword evidence="5 7" id="KW-1133">Transmembrane helix</keyword>
<gene>
    <name evidence="10" type="ORF">FHX47_001692</name>
</gene>
<keyword evidence="6 7" id="KW-0472">Membrane</keyword>
<proteinExistence type="inferred from homology"/>
<evidence type="ECO:0000256" key="1">
    <source>
        <dbReference type="ARBA" id="ARBA00004651"/>
    </source>
</evidence>
<feature type="transmembrane region" description="Helical" evidence="7">
    <location>
        <begin position="213"/>
        <end position="240"/>
    </location>
</feature>